<feature type="domain" description="Enoyl reductase (ER)" evidence="2">
    <location>
        <begin position="10"/>
        <end position="306"/>
    </location>
</feature>
<dbReference type="InterPro" id="IPR002364">
    <property type="entry name" value="Quin_OxRdtase/zeta-crystal_CS"/>
</dbReference>
<dbReference type="Gene3D" id="3.90.180.10">
    <property type="entry name" value="Medium-chain alcohol dehydrogenases, catalytic domain"/>
    <property type="match status" value="1"/>
</dbReference>
<gene>
    <name evidence="3" type="ORF">JF625_28790</name>
</gene>
<organism evidence="3 4">
    <name type="scientific">Inquilinus limosus</name>
    <dbReference type="NCBI Taxonomy" id="171674"/>
    <lineage>
        <taxon>Bacteria</taxon>
        <taxon>Pseudomonadati</taxon>
        <taxon>Pseudomonadota</taxon>
        <taxon>Alphaproteobacteria</taxon>
        <taxon>Rhodospirillales</taxon>
        <taxon>Rhodospirillaceae</taxon>
        <taxon>Inquilinus</taxon>
    </lineage>
</organism>
<dbReference type="SMART" id="SM00829">
    <property type="entry name" value="PKS_ER"/>
    <property type="match status" value="1"/>
</dbReference>
<dbReference type="PROSITE" id="PS01162">
    <property type="entry name" value="QOR_ZETA_CRYSTAL"/>
    <property type="match status" value="1"/>
</dbReference>
<keyword evidence="1" id="KW-0560">Oxidoreductase</keyword>
<comment type="caution">
    <text evidence="3">The sequence shown here is derived from an EMBL/GenBank/DDBJ whole genome shotgun (WGS) entry which is preliminary data.</text>
</comment>
<evidence type="ECO:0000313" key="3">
    <source>
        <dbReference type="EMBL" id="MBW8729134.1"/>
    </source>
</evidence>
<dbReference type="AlphaFoldDB" id="A0A952FV20"/>
<dbReference type="Pfam" id="PF08240">
    <property type="entry name" value="ADH_N"/>
    <property type="match status" value="1"/>
</dbReference>
<evidence type="ECO:0000259" key="2">
    <source>
        <dbReference type="SMART" id="SM00829"/>
    </source>
</evidence>
<accession>A0A952FV20</accession>
<dbReference type="PANTHER" id="PTHR11695:SF294">
    <property type="entry name" value="RETICULON-4-INTERACTING PROTEIN 1, MITOCHONDRIAL"/>
    <property type="match status" value="1"/>
</dbReference>
<dbReference type="PANTHER" id="PTHR11695">
    <property type="entry name" value="ALCOHOL DEHYDROGENASE RELATED"/>
    <property type="match status" value="1"/>
</dbReference>
<dbReference type="CDD" id="cd05289">
    <property type="entry name" value="MDR_like_2"/>
    <property type="match status" value="1"/>
</dbReference>
<dbReference type="Proteomes" id="UP000700706">
    <property type="component" value="Unassembled WGS sequence"/>
</dbReference>
<reference evidence="3" key="1">
    <citation type="submission" date="2020-06" db="EMBL/GenBank/DDBJ databases">
        <title>Stable isotope informed genome-resolved metagenomics uncovers potential trophic interactions in rhizosphere soil.</title>
        <authorList>
            <person name="Starr E.P."/>
            <person name="Shi S."/>
            <person name="Blazewicz S.J."/>
            <person name="Koch B.J."/>
            <person name="Probst A.J."/>
            <person name="Hungate B.A."/>
            <person name="Pett-Ridge J."/>
            <person name="Firestone M.K."/>
            <person name="Banfield J.F."/>
        </authorList>
    </citation>
    <scope>NUCLEOTIDE SEQUENCE</scope>
    <source>
        <strain evidence="3">YM_69_17</strain>
    </source>
</reference>
<dbReference type="GO" id="GO:0008270">
    <property type="term" value="F:zinc ion binding"/>
    <property type="evidence" value="ECO:0007669"/>
    <property type="project" value="InterPro"/>
</dbReference>
<dbReference type="InterPro" id="IPR013154">
    <property type="entry name" value="ADH-like_N"/>
</dbReference>
<dbReference type="InterPro" id="IPR036291">
    <property type="entry name" value="NAD(P)-bd_dom_sf"/>
</dbReference>
<dbReference type="Pfam" id="PF13602">
    <property type="entry name" value="ADH_zinc_N_2"/>
    <property type="match status" value="1"/>
</dbReference>
<dbReference type="SUPFAM" id="SSF50129">
    <property type="entry name" value="GroES-like"/>
    <property type="match status" value="1"/>
</dbReference>
<evidence type="ECO:0000256" key="1">
    <source>
        <dbReference type="ARBA" id="ARBA00023002"/>
    </source>
</evidence>
<dbReference type="Gene3D" id="3.40.50.720">
    <property type="entry name" value="NAD(P)-binding Rossmann-like Domain"/>
    <property type="match status" value="1"/>
</dbReference>
<dbReference type="SUPFAM" id="SSF51735">
    <property type="entry name" value="NAD(P)-binding Rossmann-fold domains"/>
    <property type="match status" value="1"/>
</dbReference>
<sequence length="309" mass="31246">MKAARIHAYGGLSGVVIEDVPVPEVGPDEVLIRVTAASLNPLDLKLIGGGLDAHFPLAFPYTLGSDLAGTIERAGPLAARWRPGDAVIARPDPVRGGAFAEFAVVPATQVAAAPVALPAAAAAGLPTTAGTAWQALFETARLTAGQTVLVHAGAGGVGSAAVQLARVAGARVVATASAGKAELVRRLGADQVIDYRSEDFTAAIRDVDVVLDTVGGEIQQRSFAVLRPGGVLASIVSPPDEGLAKAHSVAAAFVFHRTDATRFALAAALCDAGLLTVVVDRELPLTALGAALDHLAAGHACGKVLLRPA</sequence>
<dbReference type="EMBL" id="JAEKLZ010000492">
    <property type="protein sequence ID" value="MBW8729134.1"/>
    <property type="molecule type" value="Genomic_DNA"/>
</dbReference>
<dbReference type="InterPro" id="IPR050700">
    <property type="entry name" value="YIM1/Zinc_Alcohol_DH_Fams"/>
</dbReference>
<dbReference type="InterPro" id="IPR020843">
    <property type="entry name" value="ER"/>
</dbReference>
<protein>
    <submittedName>
        <fullName evidence="3">NADP-dependent oxidoreductase</fullName>
    </submittedName>
</protein>
<proteinExistence type="predicted"/>
<name>A0A952FV20_9PROT</name>
<evidence type="ECO:0000313" key="4">
    <source>
        <dbReference type="Proteomes" id="UP000700706"/>
    </source>
</evidence>
<dbReference type="InterPro" id="IPR011032">
    <property type="entry name" value="GroES-like_sf"/>
</dbReference>
<dbReference type="GO" id="GO:0016491">
    <property type="term" value="F:oxidoreductase activity"/>
    <property type="evidence" value="ECO:0007669"/>
    <property type="project" value="UniProtKB-KW"/>
</dbReference>